<dbReference type="PANTHER" id="PTHR11606">
    <property type="entry name" value="GLUTAMATE DEHYDROGENASE"/>
    <property type="match status" value="1"/>
</dbReference>
<feature type="binding site" evidence="5">
    <location>
        <position position="79"/>
    </location>
    <ligand>
        <name>substrate</name>
    </ligand>
</feature>
<gene>
    <name evidence="9" type="ORF">HYY65_13240</name>
</gene>
<dbReference type="GO" id="GO:0004352">
    <property type="term" value="F:glutamate dehydrogenase (NAD+) activity"/>
    <property type="evidence" value="ECO:0007669"/>
    <property type="project" value="TreeGrafter"/>
</dbReference>
<evidence type="ECO:0000256" key="6">
    <source>
        <dbReference type="PIRSR" id="PIRSR000185-3"/>
    </source>
</evidence>
<dbReference type="CDD" id="cd01076">
    <property type="entry name" value="NAD_bind_1_Glu_DH"/>
    <property type="match status" value="1"/>
</dbReference>
<dbReference type="PROSITE" id="PS00074">
    <property type="entry name" value="GLFV_DEHYDROGENASE"/>
    <property type="match status" value="1"/>
</dbReference>
<name>A0A932GRW4_UNCTE</name>
<evidence type="ECO:0000313" key="9">
    <source>
        <dbReference type="EMBL" id="MBI3015989.1"/>
    </source>
</evidence>
<dbReference type="InterPro" id="IPR046346">
    <property type="entry name" value="Aminoacid_DH-like_N_sf"/>
</dbReference>
<dbReference type="EMBL" id="JACPSX010000255">
    <property type="protein sequence ID" value="MBI3015989.1"/>
    <property type="molecule type" value="Genomic_DNA"/>
</dbReference>
<dbReference type="Pfam" id="PF02812">
    <property type="entry name" value="ELFV_dehydrog_N"/>
    <property type="match status" value="1"/>
</dbReference>
<evidence type="ECO:0000256" key="3">
    <source>
        <dbReference type="PIRNR" id="PIRNR000185"/>
    </source>
</evidence>
<reference evidence="9" key="1">
    <citation type="submission" date="2020-07" db="EMBL/GenBank/DDBJ databases">
        <title>Huge and variable diversity of episymbiotic CPR bacteria and DPANN archaea in groundwater ecosystems.</title>
        <authorList>
            <person name="He C.Y."/>
            <person name="Keren R."/>
            <person name="Whittaker M."/>
            <person name="Farag I.F."/>
            <person name="Doudna J."/>
            <person name="Cate J.H.D."/>
            <person name="Banfield J.F."/>
        </authorList>
    </citation>
    <scope>NUCLEOTIDE SEQUENCE</scope>
    <source>
        <strain evidence="9">NC_groundwater_717_Ag_S-0.2um_59_8</strain>
    </source>
</reference>
<feature type="binding site" evidence="5">
    <location>
        <position position="198"/>
    </location>
    <ligand>
        <name>NAD(+)</name>
        <dbReference type="ChEBI" id="CHEBI:57540"/>
    </ligand>
</feature>
<dbReference type="SUPFAM" id="SSF51735">
    <property type="entry name" value="NAD(P)-binding Rossmann-fold domains"/>
    <property type="match status" value="1"/>
</dbReference>
<keyword evidence="5" id="KW-0520">NAD</keyword>
<accession>A0A932GRW4</accession>
<evidence type="ECO:0000256" key="2">
    <source>
        <dbReference type="ARBA" id="ARBA00023002"/>
    </source>
</evidence>
<comment type="caution">
    <text evidence="9">The sequence shown here is derived from an EMBL/GenBank/DDBJ whole genome shotgun (WGS) entry which is preliminary data.</text>
</comment>
<dbReference type="InterPro" id="IPR033922">
    <property type="entry name" value="NAD_bind_Glu_DH"/>
</dbReference>
<dbReference type="GO" id="GO:0006538">
    <property type="term" value="P:L-glutamate catabolic process"/>
    <property type="evidence" value="ECO:0007669"/>
    <property type="project" value="TreeGrafter"/>
</dbReference>
<dbReference type="Gene3D" id="3.40.50.720">
    <property type="entry name" value="NAD(P)-binding Rossmann-like Domain"/>
    <property type="match status" value="1"/>
</dbReference>
<dbReference type="InterPro" id="IPR006097">
    <property type="entry name" value="Glu/Leu/Phe/Val/Trp_DH_dimer"/>
</dbReference>
<dbReference type="PRINTS" id="PR00082">
    <property type="entry name" value="GLFDHDRGNASE"/>
</dbReference>
<dbReference type="AlphaFoldDB" id="A0A932GRW4"/>
<evidence type="ECO:0000256" key="5">
    <source>
        <dbReference type="PIRSR" id="PIRSR000185-2"/>
    </source>
</evidence>
<evidence type="ECO:0000256" key="4">
    <source>
        <dbReference type="PIRSR" id="PIRSR000185-1"/>
    </source>
</evidence>
<organism evidence="9 10">
    <name type="scientific">Tectimicrobiota bacterium</name>
    <dbReference type="NCBI Taxonomy" id="2528274"/>
    <lineage>
        <taxon>Bacteria</taxon>
        <taxon>Pseudomonadati</taxon>
        <taxon>Nitrospinota/Tectimicrobiota group</taxon>
        <taxon>Candidatus Tectimicrobiota</taxon>
    </lineage>
</organism>
<protein>
    <recommendedName>
        <fullName evidence="3">Glutamate dehydrogenase</fullName>
    </recommendedName>
</protein>
<dbReference type="PANTHER" id="PTHR11606:SF13">
    <property type="entry name" value="GLUTAMATE DEHYDROGENASE 1, MITOCHONDRIAL"/>
    <property type="match status" value="1"/>
</dbReference>
<feature type="binding site" evidence="5">
    <location>
        <position position="357"/>
    </location>
    <ligand>
        <name>substrate</name>
    </ligand>
</feature>
<proteinExistence type="inferred from homology"/>
<dbReference type="InterPro" id="IPR006096">
    <property type="entry name" value="Glu/Leu/Phe/Val/Trp_DH_C"/>
</dbReference>
<evidence type="ECO:0000256" key="1">
    <source>
        <dbReference type="ARBA" id="ARBA00006382"/>
    </source>
</evidence>
<feature type="binding site" evidence="5">
    <location>
        <position position="229"/>
    </location>
    <ligand>
        <name>NAD(+)</name>
        <dbReference type="ChEBI" id="CHEBI:57540"/>
    </ligand>
</feature>
<keyword evidence="2 3" id="KW-0560">Oxidoreductase</keyword>
<dbReference type="Gene3D" id="3.40.50.10860">
    <property type="entry name" value="Leucine Dehydrogenase, chain A, domain 1"/>
    <property type="match status" value="1"/>
</dbReference>
<keyword evidence="5" id="KW-0547">Nucleotide-binding</keyword>
<dbReference type="InterPro" id="IPR033524">
    <property type="entry name" value="Glu/Leu/Phe/Val_DH_AS"/>
</dbReference>
<comment type="similarity">
    <text evidence="1 3 7">Belongs to the Glu/Leu/Phe/Val dehydrogenases family.</text>
</comment>
<dbReference type="SUPFAM" id="SSF53223">
    <property type="entry name" value="Aminoacid dehydrogenase-like, N-terminal domain"/>
    <property type="match status" value="1"/>
</dbReference>
<evidence type="ECO:0000313" key="10">
    <source>
        <dbReference type="Proteomes" id="UP000741360"/>
    </source>
</evidence>
<dbReference type="GO" id="GO:0000166">
    <property type="term" value="F:nucleotide binding"/>
    <property type="evidence" value="ECO:0007669"/>
    <property type="project" value="UniProtKB-KW"/>
</dbReference>
<feature type="active site" description="Proton donor" evidence="4">
    <location>
        <position position="115"/>
    </location>
</feature>
<dbReference type="InterPro" id="IPR036291">
    <property type="entry name" value="NAD(P)-bd_dom_sf"/>
</dbReference>
<dbReference type="InterPro" id="IPR014362">
    <property type="entry name" value="Glu_DH"/>
</dbReference>
<feature type="binding site" evidence="5">
    <location>
        <position position="103"/>
    </location>
    <ligand>
        <name>substrate</name>
    </ligand>
</feature>
<dbReference type="InterPro" id="IPR006095">
    <property type="entry name" value="Glu/Leu/Phe/Val/Trp_DH"/>
</dbReference>
<dbReference type="SMART" id="SM00839">
    <property type="entry name" value="ELFV_dehydrog"/>
    <property type="match status" value="1"/>
</dbReference>
<dbReference type="FunFam" id="3.40.50.10860:FF:000003">
    <property type="entry name" value="Glutamate dehydrogenase"/>
    <property type="match status" value="1"/>
</dbReference>
<feature type="site" description="Important for catalysis" evidence="6">
    <location>
        <position position="155"/>
    </location>
</feature>
<dbReference type="PIRSF" id="PIRSF000185">
    <property type="entry name" value="Glu_DH"/>
    <property type="match status" value="1"/>
</dbReference>
<evidence type="ECO:0000256" key="7">
    <source>
        <dbReference type="RuleBase" id="RU004417"/>
    </source>
</evidence>
<dbReference type="Proteomes" id="UP000741360">
    <property type="component" value="Unassembled WGS sequence"/>
</dbReference>
<evidence type="ECO:0000259" key="8">
    <source>
        <dbReference type="SMART" id="SM00839"/>
    </source>
</evidence>
<sequence>MVKVSNRQKPHGKVSSFKNTNYQFDIAADKMNLDESMRVLLKTPFREVTVQIPVRLDDGRLVVFLGYRVQHNGARGPQKGGIRYHPDVDLDEVKALASLMTWKTALVDIPFGGAKGGVTCDPTQMSSLELERLTRKFISRISIVLGPYRDIPAPDLNTNAQVMAWIMDEYGAHYGHTPSIVTGKPLHLGGSKGREQATGRGVVFVIREAARDFKLDLKGATMAIQGFGNVGSNTALLAAEAGSKVLAISDVQGGIYSAKGLNVSKVLEHAKRQGSVGGYREADAISNEDLLELKCDILVPAALGGVITKLNADRIKARIVAEAANSPTTTSADEILNDRGIHVLPDILTNAGGVTVSYFEWVQNLQQFQWEENQVNSELEKIMVRAYVQVREVARKERVPLRTAAYMLAIRKVAEAEKLRGNEPLDPRISSTILQKRPIR</sequence>
<feature type="domain" description="Glutamate/phenylalanine/leucine/valine/L-tryptophan dehydrogenase C-terminal" evidence="8">
    <location>
        <begin position="191"/>
        <end position="421"/>
    </location>
</feature>
<dbReference type="Pfam" id="PF00208">
    <property type="entry name" value="ELFV_dehydrog"/>
    <property type="match status" value="1"/>
</dbReference>